<dbReference type="AlphaFoldDB" id="A0A8X6L4J8"/>
<name>A0A8X6L4J8_TRICU</name>
<organism evidence="1 2">
    <name type="scientific">Trichonephila clavata</name>
    <name type="common">Joro spider</name>
    <name type="synonym">Nephila clavata</name>
    <dbReference type="NCBI Taxonomy" id="2740835"/>
    <lineage>
        <taxon>Eukaryota</taxon>
        <taxon>Metazoa</taxon>
        <taxon>Ecdysozoa</taxon>
        <taxon>Arthropoda</taxon>
        <taxon>Chelicerata</taxon>
        <taxon>Arachnida</taxon>
        <taxon>Araneae</taxon>
        <taxon>Araneomorphae</taxon>
        <taxon>Entelegynae</taxon>
        <taxon>Araneoidea</taxon>
        <taxon>Nephilidae</taxon>
        <taxon>Trichonephila</taxon>
    </lineage>
</organism>
<dbReference type="EMBL" id="BMAO01024578">
    <property type="protein sequence ID" value="GFQ96244.1"/>
    <property type="molecule type" value="Genomic_DNA"/>
</dbReference>
<gene>
    <name evidence="1" type="ORF">TNCT_92831</name>
</gene>
<evidence type="ECO:0000313" key="2">
    <source>
        <dbReference type="Proteomes" id="UP000887116"/>
    </source>
</evidence>
<evidence type="ECO:0000313" key="1">
    <source>
        <dbReference type="EMBL" id="GFQ96244.1"/>
    </source>
</evidence>
<dbReference type="Proteomes" id="UP000887116">
    <property type="component" value="Unassembled WGS sequence"/>
</dbReference>
<proteinExistence type="predicted"/>
<keyword evidence="2" id="KW-1185">Reference proteome</keyword>
<accession>A0A8X6L4J8</accession>
<comment type="caution">
    <text evidence="1">The sequence shown here is derived from an EMBL/GenBank/DDBJ whole genome shotgun (WGS) entry which is preliminary data.</text>
</comment>
<protein>
    <submittedName>
        <fullName evidence="1">Uncharacterized protein</fullName>
    </submittedName>
</protein>
<sequence length="107" mass="12270">MEQVFHPDQQYDLDNNFQGIKILGLTWNHKDYLNFTMPLGSKLTKNFCWRWTNATANPADLTTRGVSPDENGSNSVWWHGLDLIYQEIVESSSEPDLSPDKRVLTGI</sequence>
<reference evidence="1" key="1">
    <citation type="submission" date="2020-07" db="EMBL/GenBank/DDBJ databases">
        <title>Multicomponent nature underlies the extraordinary mechanical properties of spider dragline silk.</title>
        <authorList>
            <person name="Kono N."/>
            <person name="Nakamura H."/>
            <person name="Mori M."/>
            <person name="Yoshida Y."/>
            <person name="Ohtoshi R."/>
            <person name="Malay A.D."/>
            <person name="Moran D.A.P."/>
            <person name="Tomita M."/>
            <person name="Numata K."/>
            <person name="Arakawa K."/>
        </authorList>
    </citation>
    <scope>NUCLEOTIDE SEQUENCE</scope>
</reference>